<accession>A0ABS8CXK6</accession>
<evidence type="ECO:0000313" key="1">
    <source>
        <dbReference type="EMBL" id="MCB5445922.1"/>
    </source>
</evidence>
<proteinExistence type="predicted"/>
<dbReference type="RefSeq" id="WP_138342855.1">
    <property type="nucleotide sequence ID" value="NZ_BAABXU010000001.1"/>
</dbReference>
<organism evidence="1 2">
    <name type="scientific">Intestinibacter bartlettii</name>
    <dbReference type="NCBI Taxonomy" id="261299"/>
    <lineage>
        <taxon>Bacteria</taxon>
        <taxon>Bacillati</taxon>
        <taxon>Bacillota</taxon>
        <taxon>Clostridia</taxon>
        <taxon>Peptostreptococcales</taxon>
        <taxon>Peptostreptococcaceae</taxon>
        <taxon>Intestinibacter</taxon>
    </lineage>
</organism>
<protein>
    <submittedName>
        <fullName evidence="1">Uncharacterized protein</fullName>
    </submittedName>
</protein>
<comment type="caution">
    <text evidence="1">The sequence shown here is derived from an EMBL/GenBank/DDBJ whole genome shotgun (WGS) entry which is preliminary data.</text>
</comment>
<evidence type="ECO:0000313" key="2">
    <source>
        <dbReference type="Proteomes" id="UP001299409"/>
    </source>
</evidence>
<sequence length="146" mass="17730">MDIKIIKNKMREYEIKAINEKYENFDEQKLQKILNSIKDEEIMNYVINNIYFLIELMEENFYLNGDIINMFIYINRNSKFRNLINAEYAQALVDEINDKGYFIHERYAFYNDRKYIEELLEGLDIKEGEVAFCLESGKKLYSCYFE</sequence>
<keyword evidence="2" id="KW-1185">Reference proteome</keyword>
<gene>
    <name evidence="1" type="ORF">LIP50_06850</name>
</gene>
<name>A0ABS8CXK6_9FIRM</name>
<dbReference type="EMBL" id="JAJBMB010000005">
    <property type="protein sequence ID" value="MCB5445922.1"/>
    <property type="molecule type" value="Genomic_DNA"/>
</dbReference>
<reference evidence="1 2" key="1">
    <citation type="submission" date="2021-10" db="EMBL/GenBank/DDBJ databases">
        <title>Collection of gut derived symbiotic bacterial strains cultured from healthy donors.</title>
        <authorList>
            <person name="Lin H."/>
            <person name="Littmann E."/>
            <person name="Claire K."/>
            <person name="Pamer E."/>
        </authorList>
    </citation>
    <scope>NUCLEOTIDE SEQUENCE [LARGE SCALE GENOMIC DNA]</scope>
    <source>
        <strain evidence="1 2">MSK.17.68</strain>
    </source>
</reference>
<dbReference type="Proteomes" id="UP001299409">
    <property type="component" value="Unassembled WGS sequence"/>
</dbReference>